<protein>
    <submittedName>
        <fullName evidence="2">Uncharacterized protein</fullName>
    </submittedName>
</protein>
<evidence type="ECO:0000313" key="3">
    <source>
        <dbReference type="Proteomes" id="UP000316628"/>
    </source>
</evidence>
<feature type="region of interest" description="Disordered" evidence="1">
    <location>
        <begin position="59"/>
        <end position="87"/>
    </location>
</feature>
<organism evidence="2 3">
    <name type="scientific">Saccharothrix saharensis</name>
    <dbReference type="NCBI Taxonomy" id="571190"/>
    <lineage>
        <taxon>Bacteria</taxon>
        <taxon>Bacillati</taxon>
        <taxon>Actinomycetota</taxon>
        <taxon>Actinomycetes</taxon>
        <taxon>Pseudonocardiales</taxon>
        <taxon>Pseudonocardiaceae</taxon>
        <taxon>Saccharothrix</taxon>
    </lineage>
</organism>
<accession>A0A543J5C9</accession>
<dbReference type="Proteomes" id="UP000316628">
    <property type="component" value="Unassembled WGS sequence"/>
</dbReference>
<name>A0A543J5C9_9PSEU</name>
<proteinExistence type="predicted"/>
<dbReference type="AlphaFoldDB" id="A0A543J5C9"/>
<comment type="caution">
    <text evidence="2">The sequence shown here is derived from an EMBL/GenBank/DDBJ whole genome shotgun (WGS) entry which is preliminary data.</text>
</comment>
<reference evidence="2 3" key="1">
    <citation type="submission" date="2019-06" db="EMBL/GenBank/DDBJ databases">
        <title>Sequencing the genomes of 1000 actinobacteria strains.</title>
        <authorList>
            <person name="Klenk H.-P."/>
        </authorList>
    </citation>
    <scope>NUCLEOTIDE SEQUENCE [LARGE SCALE GENOMIC DNA]</scope>
    <source>
        <strain evidence="2 3">DSM 45456</strain>
    </source>
</reference>
<gene>
    <name evidence="2" type="ORF">FHX81_0237</name>
</gene>
<dbReference type="EMBL" id="VFPP01000001">
    <property type="protein sequence ID" value="TQM77988.1"/>
    <property type="molecule type" value="Genomic_DNA"/>
</dbReference>
<evidence type="ECO:0000313" key="2">
    <source>
        <dbReference type="EMBL" id="TQM77988.1"/>
    </source>
</evidence>
<keyword evidence="3" id="KW-1185">Reference proteome</keyword>
<evidence type="ECO:0000256" key="1">
    <source>
        <dbReference type="SAM" id="MobiDB-lite"/>
    </source>
</evidence>
<sequence length="87" mass="9396">MFFPRLRGDVTGFQAAAASTGVLDPVSAPQSSTRAPRLWMRVTSTSTEWSSVRWRRLRSTSSPARSMAKSGPVGPAVSRSPTFAGPW</sequence>